<keyword evidence="4" id="KW-1185">Reference proteome</keyword>
<evidence type="ECO:0000256" key="1">
    <source>
        <dbReference type="ARBA" id="ARBA00022729"/>
    </source>
</evidence>
<dbReference type="SUPFAM" id="SSF53850">
    <property type="entry name" value="Periplasmic binding protein-like II"/>
    <property type="match status" value="1"/>
</dbReference>
<dbReference type="PANTHER" id="PTHR35936">
    <property type="entry name" value="MEMBRANE-BOUND LYTIC MUREIN TRANSGLYCOSYLASE F"/>
    <property type="match status" value="1"/>
</dbReference>
<dbReference type="Gene3D" id="3.40.190.10">
    <property type="entry name" value="Periplasmic binding protein-like II"/>
    <property type="match status" value="2"/>
</dbReference>
<organism evidence="3 4">
    <name type="scientific">Candidimonas nitroreducens</name>
    <dbReference type="NCBI Taxonomy" id="683354"/>
    <lineage>
        <taxon>Bacteria</taxon>
        <taxon>Pseudomonadati</taxon>
        <taxon>Pseudomonadota</taxon>
        <taxon>Betaproteobacteria</taxon>
        <taxon>Burkholderiales</taxon>
        <taxon>Alcaligenaceae</taxon>
        <taxon>Candidimonas</taxon>
    </lineage>
</organism>
<name>A0A225M315_9BURK</name>
<protein>
    <submittedName>
        <fullName evidence="3">Amino acid ABC transporter</fullName>
    </submittedName>
</protein>
<dbReference type="Pfam" id="PF00497">
    <property type="entry name" value="SBP_bac_3"/>
    <property type="match status" value="1"/>
</dbReference>
<dbReference type="InterPro" id="IPR001638">
    <property type="entry name" value="Solute-binding_3/MltF_N"/>
</dbReference>
<dbReference type="EMBL" id="NJIH01000012">
    <property type="protein sequence ID" value="OWT55725.1"/>
    <property type="molecule type" value="Genomic_DNA"/>
</dbReference>
<comment type="caution">
    <text evidence="3">The sequence shown here is derived from an EMBL/GenBank/DDBJ whole genome shotgun (WGS) entry which is preliminary data.</text>
</comment>
<dbReference type="RefSeq" id="WP_088605298.1">
    <property type="nucleotide sequence ID" value="NZ_NJIH01000012.1"/>
</dbReference>
<gene>
    <name evidence="3" type="ORF">CEY11_20630</name>
</gene>
<dbReference type="AlphaFoldDB" id="A0A225M315"/>
<dbReference type="OrthoDB" id="5363083at2"/>
<evidence type="ECO:0000259" key="2">
    <source>
        <dbReference type="SMART" id="SM00062"/>
    </source>
</evidence>
<dbReference type="SMART" id="SM00062">
    <property type="entry name" value="PBPb"/>
    <property type="match status" value="1"/>
</dbReference>
<sequence length="270" mass="29241">MEITEMHLKKTIFAVCAAAVMAGGYSAANADTLSTIHSRKAIKVAIDLGNPPFGRQTKELKPSGFDVHVAQLLAKDMGVALDIVPTTGPNRIPFLTSRRADIVISTLAKTPDRAKVIDFSIPYAAVLNIIAAPQSMKISGPQDLAGHRIAATRGTTNDVAVTAVAPPTAHIIRFDDEATTLTSVSSGQIKVVAQNPQMVKLINEKNPNLHLEQKFVLKQIQFGIGVRKGDESLKDWINGWIKTNLKNGKLNEMYKQDIGTDLPKEITDVK</sequence>
<evidence type="ECO:0000313" key="3">
    <source>
        <dbReference type="EMBL" id="OWT55725.1"/>
    </source>
</evidence>
<keyword evidence="1" id="KW-0732">Signal</keyword>
<dbReference type="Proteomes" id="UP000214603">
    <property type="component" value="Unassembled WGS sequence"/>
</dbReference>
<dbReference type="PANTHER" id="PTHR35936:SF17">
    <property type="entry name" value="ARGININE-BINDING EXTRACELLULAR PROTEIN ARTP"/>
    <property type="match status" value="1"/>
</dbReference>
<evidence type="ECO:0000313" key="4">
    <source>
        <dbReference type="Proteomes" id="UP000214603"/>
    </source>
</evidence>
<accession>A0A225M315</accession>
<feature type="domain" description="Solute-binding protein family 3/N-terminal" evidence="2">
    <location>
        <begin position="41"/>
        <end position="261"/>
    </location>
</feature>
<reference evidence="4" key="1">
    <citation type="submission" date="2017-06" db="EMBL/GenBank/DDBJ databases">
        <title>Herbaspirillum phytohormonus sp. nov., isolated from the root nodule of Robinia pseudoacacia in lead-zinc mine.</title>
        <authorList>
            <person name="Fan M."/>
            <person name="Lin Y."/>
        </authorList>
    </citation>
    <scope>NUCLEOTIDE SEQUENCE [LARGE SCALE GENOMIC DNA]</scope>
    <source>
        <strain evidence="4">SC-089</strain>
    </source>
</reference>
<proteinExistence type="predicted"/>